<dbReference type="Proteomes" id="UP000521313">
    <property type="component" value="Unassembled WGS sequence"/>
</dbReference>
<keyword evidence="5" id="KW-0067">ATP-binding</keyword>
<dbReference type="InterPro" id="IPR051314">
    <property type="entry name" value="AAA_ATPase_RarA/MGS1/WRNIP1"/>
</dbReference>
<dbReference type="FunFam" id="3.40.50.300:FF:000137">
    <property type="entry name" value="Replication-associated recombination protein A"/>
    <property type="match status" value="1"/>
</dbReference>
<protein>
    <submittedName>
        <fullName evidence="7">Putative ATPase</fullName>
    </submittedName>
</protein>
<evidence type="ECO:0000313" key="7">
    <source>
        <dbReference type="EMBL" id="MBB5184364.1"/>
    </source>
</evidence>
<dbReference type="EMBL" id="JACHHD010000003">
    <property type="protein sequence ID" value="MBB5184364.1"/>
    <property type="molecule type" value="Genomic_DNA"/>
</dbReference>
<dbReference type="GO" id="GO:0008047">
    <property type="term" value="F:enzyme activator activity"/>
    <property type="evidence" value="ECO:0007669"/>
    <property type="project" value="TreeGrafter"/>
</dbReference>
<dbReference type="PANTHER" id="PTHR13779">
    <property type="entry name" value="WERNER HELICASE-INTERACTING PROTEIN 1 FAMILY MEMBER"/>
    <property type="match status" value="1"/>
</dbReference>
<evidence type="ECO:0000256" key="5">
    <source>
        <dbReference type="ARBA" id="ARBA00022840"/>
    </source>
</evidence>
<dbReference type="AlphaFoldDB" id="A0A7W8D0E7"/>
<dbReference type="PANTHER" id="PTHR13779:SF7">
    <property type="entry name" value="ATPASE WRNIP1"/>
    <property type="match status" value="1"/>
</dbReference>
<dbReference type="InterPro" id="IPR021886">
    <property type="entry name" value="MgsA_C"/>
</dbReference>
<dbReference type="GO" id="GO:0017116">
    <property type="term" value="F:single-stranded DNA helicase activity"/>
    <property type="evidence" value="ECO:0007669"/>
    <property type="project" value="TreeGrafter"/>
</dbReference>
<comment type="caution">
    <text evidence="7">The sequence shown here is derived from an EMBL/GenBank/DDBJ whole genome shotgun (WGS) entry which is preliminary data.</text>
</comment>
<evidence type="ECO:0000256" key="4">
    <source>
        <dbReference type="ARBA" id="ARBA00022741"/>
    </source>
</evidence>
<comment type="function">
    <text evidence="1">DNA-dependent ATPase that plays important roles in cellular responses to stalled DNA replication processes.</text>
</comment>
<accession>A0A7W8D0E7</accession>
<reference evidence="7 8" key="1">
    <citation type="submission" date="2020-08" db="EMBL/GenBank/DDBJ databases">
        <title>Genomic Encyclopedia of Type Strains, Phase IV (KMG-IV): sequencing the most valuable type-strain genomes for metagenomic binning, comparative biology and taxonomic classification.</title>
        <authorList>
            <person name="Goeker M."/>
        </authorList>
    </citation>
    <scope>NUCLEOTIDE SEQUENCE [LARGE SCALE GENOMIC DNA]</scope>
    <source>
        <strain evidence="7 8">DSM 26963</strain>
    </source>
</reference>
<dbReference type="GO" id="GO:0003677">
    <property type="term" value="F:DNA binding"/>
    <property type="evidence" value="ECO:0007669"/>
    <property type="project" value="InterPro"/>
</dbReference>
<dbReference type="Gene3D" id="1.20.272.10">
    <property type="match status" value="1"/>
</dbReference>
<dbReference type="RefSeq" id="WP_183374278.1">
    <property type="nucleotide sequence ID" value="NZ_JACHHD010000003.1"/>
</dbReference>
<dbReference type="GO" id="GO:0016887">
    <property type="term" value="F:ATP hydrolysis activity"/>
    <property type="evidence" value="ECO:0007669"/>
    <property type="project" value="InterPro"/>
</dbReference>
<proteinExistence type="inferred from homology"/>
<dbReference type="Gene3D" id="1.10.3710.10">
    <property type="entry name" value="DNA polymerase III clamp loader subunits, C-terminal domain"/>
    <property type="match status" value="1"/>
</dbReference>
<dbReference type="GO" id="GO:0006261">
    <property type="term" value="P:DNA-templated DNA replication"/>
    <property type="evidence" value="ECO:0007669"/>
    <property type="project" value="TreeGrafter"/>
</dbReference>
<evidence type="ECO:0000259" key="6">
    <source>
        <dbReference type="SMART" id="SM00382"/>
    </source>
</evidence>
<dbReference type="Pfam" id="PF00004">
    <property type="entry name" value="AAA"/>
    <property type="match status" value="1"/>
</dbReference>
<dbReference type="GO" id="GO:0000731">
    <property type="term" value="P:DNA synthesis involved in DNA repair"/>
    <property type="evidence" value="ECO:0007669"/>
    <property type="project" value="TreeGrafter"/>
</dbReference>
<organism evidence="7 8">
    <name type="scientific">Faecalicoccus acidiformans</name>
    <dbReference type="NCBI Taxonomy" id="915173"/>
    <lineage>
        <taxon>Bacteria</taxon>
        <taxon>Bacillati</taxon>
        <taxon>Bacillota</taxon>
        <taxon>Erysipelotrichia</taxon>
        <taxon>Erysipelotrichales</taxon>
        <taxon>Erysipelotrichaceae</taxon>
        <taxon>Faecalicoccus</taxon>
    </lineage>
</organism>
<dbReference type="Pfam" id="PF12002">
    <property type="entry name" value="MgsA_C"/>
    <property type="match status" value="1"/>
</dbReference>
<dbReference type="Gene3D" id="1.10.8.60">
    <property type="match status" value="1"/>
</dbReference>
<dbReference type="CDD" id="cd18139">
    <property type="entry name" value="HLD_clamp_RarA"/>
    <property type="match status" value="1"/>
</dbReference>
<evidence type="ECO:0000256" key="2">
    <source>
        <dbReference type="ARBA" id="ARBA00008959"/>
    </source>
</evidence>
<dbReference type="CDD" id="cd00009">
    <property type="entry name" value="AAA"/>
    <property type="match status" value="1"/>
</dbReference>
<keyword evidence="4" id="KW-0547">Nucleotide-binding</keyword>
<dbReference type="InterPro" id="IPR027417">
    <property type="entry name" value="P-loop_NTPase"/>
</dbReference>
<dbReference type="InterPro" id="IPR008921">
    <property type="entry name" value="DNA_pol3_clamp-load_cplx_C"/>
</dbReference>
<feature type="domain" description="AAA+ ATPase" evidence="6">
    <location>
        <begin position="48"/>
        <end position="164"/>
    </location>
</feature>
<dbReference type="Pfam" id="PF16193">
    <property type="entry name" value="AAA_assoc_2"/>
    <property type="match status" value="1"/>
</dbReference>
<dbReference type="InterPro" id="IPR032423">
    <property type="entry name" value="AAA_assoc_2"/>
</dbReference>
<dbReference type="InterPro" id="IPR003959">
    <property type="entry name" value="ATPase_AAA_core"/>
</dbReference>
<evidence type="ECO:0000256" key="3">
    <source>
        <dbReference type="ARBA" id="ARBA00022705"/>
    </source>
</evidence>
<evidence type="ECO:0000313" key="8">
    <source>
        <dbReference type="Proteomes" id="UP000521313"/>
    </source>
</evidence>
<name>A0A7W8D0E7_9FIRM</name>
<dbReference type="SUPFAM" id="SSF52540">
    <property type="entry name" value="P-loop containing nucleoside triphosphate hydrolases"/>
    <property type="match status" value="1"/>
</dbReference>
<sequence length="446" mass="50102">MRQEGLFQAEDIRPLADRMRPESLEEYVGQKQLISKGSLLWKMIENDKVTSMIFWGPPGVGKTTLARIIAHQTKSYFVDFSAVTSGIKEIKEVMKQADTRKQLGQNTILFVDEIHRFNKAQQDAFLPYVERGSIILIGATTENPSFEVNSALLSRCKVFVLNSLEKEDLLDLIDRALTSAKGFGNVDIDMAQDAKEAIAEFAGGDARICLNTLEMVVNNSPSDIEGIHVSKEILQQCLQRRTLLYDKKGEEHYNVISALHKSVRNSDVDAALYWLARMLEAGEDPLYVARRLVRMASEDIGMADSRALEITVAAYQAAHFLGMPECNVHLAHAVVYLCLAPKSNSLEVAYNAVKADAIKTLDQPVPLHIRNAPTSLMKDLGYSDGYEYSHDYAYHMTDMTCLPDSLVKKEYYHPSDQGSEIKVQKRLAQIKAIKANYHKIRQQKGK</sequence>
<dbReference type="FunFam" id="1.20.272.10:FF:000001">
    <property type="entry name" value="Putative AAA family ATPase"/>
    <property type="match status" value="1"/>
</dbReference>
<dbReference type="InterPro" id="IPR003593">
    <property type="entry name" value="AAA+_ATPase"/>
</dbReference>
<dbReference type="SUPFAM" id="SSF48019">
    <property type="entry name" value="post-AAA+ oligomerization domain-like"/>
    <property type="match status" value="1"/>
</dbReference>
<dbReference type="SMART" id="SM00382">
    <property type="entry name" value="AAA"/>
    <property type="match status" value="1"/>
</dbReference>
<gene>
    <name evidence="7" type="ORF">HNQ43_000402</name>
</gene>
<keyword evidence="3" id="KW-0235">DNA replication</keyword>
<dbReference type="GO" id="GO:0005524">
    <property type="term" value="F:ATP binding"/>
    <property type="evidence" value="ECO:0007669"/>
    <property type="project" value="UniProtKB-KW"/>
</dbReference>
<evidence type="ECO:0000256" key="1">
    <source>
        <dbReference type="ARBA" id="ARBA00002393"/>
    </source>
</evidence>
<dbReference type="Gene3D" id="3.40.50.300">
    <property type="entry name" value="P-loop containing nucleotide triphosphate hydrolases"/>
    <property type="match status" value="1"/>
</dbReference>
<comment type="similarity">
    <text evidence="2">Belongs to the AAA ATPase family. RarA/MGS1/WRNIP1 subfamily.</text>
</comment>